<comment type="caution">
    <text evidence="1">The sequence shown here is derived from an EMBL/GenBank/DDBJ whole genome shotgun (WGS) entry which is preliminary data.</text>
</comment>
<dbReference type="RefSeq" id="WP_184311207.1">
    <property type="nucleotide sequence ID" value="NZ_JACHEN010000016.1"/>
</dbReference>
<evidence type="ECO:0000313" key="1">
    <source>
        <dbReference type="EMBL" id="MBB6216689.1"/>
    </source>
</evidence>
<dbReference type="AlphaFoldDB" id="A0A841L2S4"/>
<sequence length="58" mass="7259">MNYYFLFHYNNNTRTMYLVEAINKDNLIYQFMQYVRESNPENIHITDISILHEFRENH</sequence>
<keyword evidence="2" id="KW-1185">Reference proteome</keyword>
<dbReference type="Proteomes" id="UP000579281">
    <property type="component" value="Unassembled WGS sequence"/>
</dbReference>
<name>A0A841L2S4_9FIRM</name>
<protein>
    <submittedName>
        <fullName evidence="1">Delta-aminolevulinic acid dehydratase/porphobilinogen synthase</fullName>
    </submittedName>
</protein>
<evidence type="ECO:0000313" key="2">
    <source>
        <dbReference type="Proteomes" id="UP000579281"/>
    </source>
</evidence>
<reference evidence="1 2" key="1">
    <citation type="submission" date="2020-08" db="EMBL/GenBank/DDBJ databases">
        <title>Genomic Encyclopedia of Type Strains, Phase IV (KMG-IV): sequencing the most valuable type-strain genomes for metagenomic binning, comparative biology and taxonomic classification.</title>
        <authorList>
            <person name="Goeker M."/>
        </authorList>
    </citation>
    <scope>NUCLEOTIDE SEQUENCE [LARGE SCALE GENOMIC DNA]</scope>
    <source>
        <strain evidence="1 2">DSM 103526</strain>
    </source>
</reference>
<organism evidence="1 2">
    <name type="scientific">Anaerosolibacter carboniphilus</name>
    <dbReference type="NCBI Taxonomy" id="1417629"/>
    <lineage>
        <taxon>Bacteria</taxon>
        <taxon>Bacillati</taxon>
        <taxon>Bacillota</taxon>
        <taxon>Clostridia</taxon>
        <taxon>Peptostreptococcales</taxon>
        <taxon>Thermotaleaceae</taxon>
        <taxon>Anaerosolibacter</taxon>
    </lineage>
</organism>
<gene>
    <name evidence="1" type="ORF">HNQ80_002793</name>
</gene>
<proteinExistence type="predicted"/>
<dbReference type="EMBL" id="JACHEN010000016">
    <property type="protein sequence ID" value="MBB6216689.1"/>
    <property type="molecule type" value="Genomic_DNA"/>
</dbReference>
<accession>A0A841L2S4</accession>